<keyword evidence="6" id="KW-0624">Polysaccharide degradation</keyword>
<evidence type="ECO:0000256" key="1">
    <source>
        <dbReference type="ARBA" id="ARBA00000822"/>
    </source>
</evidence>
<evidence type="ECO:0000256" key="6">
    <source>
        <dbReference type="ARBA" id="ARBA00023326"/>
    </source>
</evidence>
<evidence type="ECO:0000256" key="9">
    <source>
        <dbReference type="SAM" id="SignalP"/>
    </source>
</evidence>
<feature type="domain" description="GH18" evidence="10">
    <location>
        <begin position="100"/>
        <end position="491"/>
    </location>
</feature>
<keyword evidence="2 7" id="KW-0378">Hydrolase</keyword>
<dbReference type="GO" id="GO:0000272">
    <property type="term" value="P:polysaccharide catabolic process"/>
    <property type="evidence" value="ECO:0007669"/>
    <property type="project" value="UniProtKB-KW"/>
</dbReference>
<keyword evidence="5 7" id="KW-0326">Glycosidase</keyword>
<keyword evidence="12" id="KW-1185">Reference proteome</keyword>
<dbReference type="Gene3D" id="3.10.50.10">
    <property type="match status" value="1"/>
</dbReference>
<dbReference type="InterPro" id="IPR050314">
    <property type="entry name" value="Glycosyl_Hydrlase_18"/>
</dbReference>
<evidence type="ECO:0000256" key="8">
    <source>
        <dbReference type="RuleBase" id="RU004453"/>
    </source>
</evidence>
<comment type="catalytic activity">
    <reaction evidence="1">
        <text>Random endo-hydrolysis of N-acetyl-beta-D-glucosaminide (1-&gt;4)-beta-linkages in chitin and chitodextrins.</text>
        <dbReference type="EC" id="3.2.1.14"/>
    </reaction>
</comment>
<dbReference type="PROSITE" id="PS01095">
    <property type="entry name" value="GH18_1"/>
    <property type="match status" value="1"/>
</dbReference>
<proteinExistence type="inferred from homology"/>
<feature type="signal peptide" evidence="9">
    <location>
        <begin position="1"/>
        <end position="23"/>
    </location>
</feature>
<dbReference type="InterPro" id="IPR017853">
    <property type="entry name" value="GH"/>
</dbReference>
<dbReference type="Proteomes" id="UP000193719">
    <property type="component" value="Unassembled WGS sequence"/>
</dbReference>
<evidence type="ECO:0000256" key="5">
    <source>
        <dbReference type="ARBA" id="ARBA00023295"/>
    </source>
</evidence>
<dbReference type="STRING" id="1754191.A0A1Y1VGN1"/>
<dbReference type="GO" id="GO:0008061">
    <property type="term" value="F:chitin binding"/>
    <property type="evidence" value="ECO:0007669"/>
    <property type="project" value="InterPro"/>
</dbReference>
<reference evidence="11 12" key="2">
    <citation type="submission" date="2016-08" db="EMBL/GenBank/DDBJ databases">
        <title>Pervasive Adenine N6-methylation of Active Genes in Fungi.</title>
        <authorList>
            <consortium name="DOE Joint Genome Institute"/>
            <person name="Mondo S.J."/>
            <person name="Dannebaum R.O."/>
            <person name="Kuo R.C."/>
            <person name="Labutti K."/>
            <person name="Haridas S."/>
            <person name="Kuo A."/>
            <person name="Salamov A."/>
            <person name="Ahrendt S.R."/>
            <person name="Lipzen A."/>
            <person name="Sullivan W."/>
            <person name="Andreopoulos W.B."/>
            <person name="Clum A."/>
            <person name="Lindquist E."/>
            <person name="Daum C."/>
            <person name="Ramamoorthy G.K."/>
            <person name="Gryganskyi A."/>
            <person name="Culley D."/>
            <person name="Magnuson J.K."/>
            <person name="James T.Y."/>
            <person name="O'Malley M.A."/>
            <person name="Stajich J.E."/>
            <person name="Spatafora J.W."/>
            <person name="Visel A."/>
            <person name="Grigoriev I.V."/>
        </authorList>
    </citation>
    <scope>NUCLEOTIDE SEQUENCE [LARGE SCALE GENOMIC DNA]</scope>
    <source>
        <strain evidence="12">finn</strain>
    </source>
</reference>
<dbReference type="GO" id="GO:0005576">
    <property type="term" value="C:extracellular region"/>
    <property type="evidence" value="ECO:0007669"/>
    <property type="project" value="TreeGrafter"/>
</dbReference>
<dbReference type="PANTHER" id="PTHR11177">
    <property type="entry name" value="CHITINASE"/>
    <property type="match status" value="1"/>
</dbReference>
<accession>A0A1Y1VGN1</accession>
<dbReference type="Pfam" id="PF00704">
    <property type="entry name" value="Glyco_hydro_18"/>
    <property type="match status" value="1"/>
</dbReference>
<protein>
    <submittedName>
        <fullName evidence="11">Glycoside hydrolase</fullName>
    </submittedName>
</protein>
<gene>
    <name evidence="11" type="ORF">BCR36DRAFT_346850</name>
</gene>
<dbReference type="SMART" id="SM00636">
    <property type="entry name" value="Glyco_18"/>
    <property type="match status" value="1"/>
</dbReference>
<dbReference type="SUPFAM" id="SSF54556">
    <property type="entry name" value="Chitinase insertion domain"/>
    <property type="match status" value="1"/>
</dbReference>
<keyword evidence="4" id="KW-0119">Carbohydrate metabolism</keyword>
<dbReference type="SUPFAM" id="SSF51445">
    <property type="entry name" value="(Trans)glycosidases"/>
    <property type="match status" value="1"/>
</dbReference>
<organism evidence="11 12">
    <name type="scientific">Piromyces finnis</name>
    <dbReference type="NCBI Taxonomy" id="1754191"/>
    <lineage>
        <taxon>Eukaryota</taxon>
        <taxon>Fungi</taxon>
        <taxon>Fungi incertae sedis</taxon>
        <taxon>Chytridiomycota</taxon>
        <taxon>Chytridiomycota incertae sedis</taxon>
        <taxon>Neocallimastigomycetes</taxon>
        <taxon>Neocallimastigales</taxon>
        <taxon>Neocallimastigaceae</taxon>
        <taxon>Piromyces</taxon>
    </lineage>
</organism>
<evidence type="ECO:0000256" key="2">
    <source>
        <dbReference type="ARBA" id="ARBA00022801"/>
    </source>
</evidence>
<dbReference type="GO" id="GO:0006032">
    <property type="term" value="P:chitin catabolic process"/>
    <property type="evidence" value="ECO:0007669"/>
    <property type="project" value="UniProtKB-KW"/>
</dbReference>
<dbReference type="EMBL" id="MCFH01000009">
    <property type="protein sequence ID" value="ORX55233.1"/>
    <property type="molecule type" value="Genomic_DNA"/>
</dbReference>
<dbReference type="Gene3D" id="3.20.20.80">
    <property type="entry name" value="Glycosidases"/>
    <property type="match status" value="2"/>
</dbReference>
<dbReference type="InterPro" id="IPR029070">
    <property type="entry name" value="Chitinase_insertion_sf"/>
</dbReference>
<evidence type="ECO:0000256" key="7">
    <source>
        <dbReference type="RuleBase" id="RU000489"/>
    </source>
</evidence>
<evidence type="ECO:0000256" key="4">
    <source>
        <dbReference type="ARBA" id="ARBA00023277"/>
    </source>
</evidence>
<dbReference type="OrthoDB" id="73875at2759"/>
<name>A0A1Y1VGN1_9FUNG</name>
<sequence>MNIFFLNLVYSLTLLYLSNDIYSFWGKNIVNNNGINEVWAVPIENTILNKNQQIISLSDNQHPTEVVMDDIQKTDGLEEENDYKEDYDEILFDTSNPCSKNIIAYYTEWRAAEILPSQLPYDKLTHINYAFGVIDSKSFEVVGYNSRILSNVITYAHQQNVKVLLSVGGWSGSEYFTKMTSTEENMDAFVESVRSTIFNLELDGIDIDWEYPGRYSNNNNPDYANDTPNYLILLKKLRSALGDSILITAAVSITPFEKNGRVLNDLSEFAEYFDFVNIMAYDFSGSWSSIISHHESFEKPEKGHDFSFKSSVENWVQRGFPPEKLVIGVGAYGRSWISNTKMNLGLFQTFDNTVYDREDDYHPKWFNYCQQDKLDHSSTWRYKYIYKYILSLREDRGEREENDDPFNYSLHESNGIIQYDCWLRVWDSIAQAPYLFNTKFNNFISYDDPQSLKIKMNYIQENGYAGVMMWELDGDNDDWILINTMNNCLCH</sequence>
<dbReference type="GO" id="GO:0008843">
    <property type="term" value="F:endochitinase activity"/>
    <property type="evidence" value="ECO:0007669"/>
    <property type="project" value="UniProtKB-EC"/>
</dbReference>
<evidence type="ECO:0000313" key="12">
    <source>
        <dbReference type="Proteomes" id="UP000193719"/>
    </source>
</evidence>
<dbReference type="InterPro" id="IPR001579">
    <property type="entry name" value="Glyco_hydro_18_chit_AS"/>
</dbReference>
<dbReference type="AlphaFoldDB" id="A0A1Y1VGN1"/>
<evidence type="ECO:0000313" key="11">
    <source>
        <dbReference type="EMBL" id="ORX55233.1"/>
    </source>
</evidence>
<keyword evidence="9" id="KW-0732">Signal</keyword>
<reference evidence="11 12" key="1">
    <citation type="submission" date="2016-08" db="EMBL/GenBank/DDBJ databases">
        <title>Genomes of anaerobic fungi encode conserved fungal cellulosomes for biomass hydrolysis.</title>
        <authorList>
            <consortium name="DOE Joint Genome Institute"/>
            <person name="Haitjema C.H."/>
            <person name="Gilmore S.P."/>
            <person name="Henske J.K."/>
            <person name="Solomon K.V."/>
            <person name="De Groot R."/>
            <person name="Kuo A."/>
            <person name="Mondo S.J."/>
            <person name="Salamov A.A."/>
            <person name="Labutti K."/>
            <person name="Zhao Z."/>
            <person name="Chiniquy J."/>
            <person name="Barry K."/>
            <person name="Brewer H.M."/>
            <person name="Purvine S.O."/>
            <person name="Wright A.T."/>
            <person name="Boxma B."/>
            <person name="Van Alen T."/>
            <person name="Hackstein J.H."/>
            <person name="Baker S.E."/>
            <person name="Grigoriev I.V."/>
            <person name="O'Malley M.A."/>
        </authorList>
    </citation>
    <scope>NUCLEOTIDE SEQUENCE [LARGE SCALE GENOMIC DNA]</scope>
    <source>
        <strain evidence="12">finn</strain>
    </source>
</reference>
<keyword evidence="3" id="KW-0146">Chitin degradation</keyword>
<dbReference type="PANTHER" id="PTHR11177:SF317">
    <property type="entry name" value="CHITINASE 12-RELATED"/>
    <property type="match status" value="1"/>
</dbReference>
<dbReference type="InterPro" id="IPR001223">
    <property type="entry name" value="Glyco_hydro18_cat"/>
</dbReference>
<comment type="caution">
    <text evidence="11">The sequence shown here is derived from an EMBL/GenBank/DDBJ whole genome shotgun (WGS) entry which is preliminary data.</text>
</comment>
<comment type="similarity">
    <text evidence="8">Belongs to the glycosyl hydrolase 18 family.</text>
</comment>
<evidence type="ECO:0000256" key="3">
    <source>
        <dbReference type="ARBA" id="ARBA00023024"/>
    </source>
</evidence>
<feature type="chain" id="PRO_5012440543" evidence="9">
    <location>
        <begin position="24"/>
        <end position="491"/>
    </location>
</feature>
<dbReference type="PROSITE" id="PS51910">
    <property type="entry name" value="GH18_2"/>
    <property type="match status" value="1"/>
</dbReference>
<evidence type="ECO:0000259" key="10">
    <source>
        <dbReference type="PROSITE" id="PS51910"/>
    </source>
</evidence>
<dbReference type="InterPro" id="IPR011583">
    <property type="entry name" value="Chitinase_II/V-like_cat"/>
</dbReference>